<organism evidence="4">
    <name type="scientific">Pyrenophora teres f. teres (strain 0-1)</name>
    <name type="common">Barley net blotch fungus</name>
    <name type="synonym">Drechslera teres f. teres</name>
    <dbReference type="NCBI Taxonomy" id="861557"/>
    <lineage>
        <taxon>Eukaryota</taxon>
        <taxon>Fungi</taxon>
        <taxon>Dikarya</taxon>
        <taxon>Ascomycota</taxon>
        <taxon>Pezizomycotina</taxon>
        <taxon>Dothideomycetes</taxon>
        <taxon>Pleosporomycetidae</taxon>
        <taxon>Pleosporales</taxon>
        <taxon>Pleosporineae</taxon>
        <taxon>Pleosporaceae</taxon>
        <taxon>Pyrenophora</taxon>
    </lineage>
</organism>
<dbReference type="OrthoDB" id="3693843at2759"/>
<dbReference type="InterPro" id="IPR000719">
    <property type="entry name" value="Prot_kinase_dom"/>
</dbReference>
<feature type="compositionally biased region" description="Basic and acidic residues" evidence="1">
    <location>
        <begin position="177"/>
        <end position="194"/>
    </location>
</feature>
<evidence type="ECO:0000256" key="1">
    <source>
        <dbReference type="SAM" id="MobiDB-lite"/>
    </source>
</evidence>
<keyword evidence="4" id="KW-1185">Reference proteome</keyword>
<dbReference type="HOGENOM" id="CLU_1403101_0_0_1"/>
<reference evidence="3 4" key="1">
    <citation type="journal article" date="2010" name="Genome Biol.">
        <title>A first genome assembly of the barley fungal pathogen Pyrenophora teres f. teres.</title>
        <authorList>
            <person name="Ellwood S.R."/>
            <person name="Liu Z."/>
            <person name="Syme R.A."/>
            <person name="Lai Z."/>
            <person name="Hane J.K."/>
            <person name="Keiper F."/>
            <person name="Moffat C.S."/>
            <person name="Oliver R.P."/>
            <person name="Friesen T.L."/>
        </authorList>
    </citation>
    <scope>NUCLEOTIDE SEQUENCE [LARGE SCALE GENOMIC DNA]</scope>
    <source>
        <strain evidence="3 4">0-1</strain>
    </source>
</reference>
<evidence type="ECO:0000313" key="4">
    <source>
        <dbReference type="Proteomes" id="UP000001067"/>
    </source>
</evidence>
<proteinExistence type="predicted"/>
<dbReference type="InterPro" id="IPR011009">
    <property type="entry name" value="Kinase-like_dom_sf"/>
</dbReference>
<dbReference type="Gene3D" id="1.10.510.10">
    <property type="entry name" value="Transferase(Phosphotransferase) domain 1"/>
    <property type="match status" value="1"/>
</dbReference>
<dbReference type="Proteomes" id="UP000001067">
    <property type="component" value="Unassembled WGS sequence"/>
</dbReference>
<gene>
    <name evidence="3" type="ORF">PTT_17613</name>
</gene>
<accession>E3S4T0</accession>
<sequence length="194" mass="22986">MPKMIDFGLGYDDNRYPNKRSKLNRDGAWKTAHRGTPGWNPPEAYHRPWKEYENEAINGRTDIWQVGLVMLNLMEDRPIRLEGNQKVGTDMEHSKKYKRIYSCALEQLVFDCLAVDPKKHPTIGNILYRTRVGRKCWENAYGNLNVPDADVPERFRLIWNEDPIREDTRWTPSKKRRSEEDEESKHDYTRYKSG</sequence>
<name>E3S4T0_PYRTT</name>
<dbReference type="SUPFAM" id="SSF56112">
    <property type="entry name" value="Protein kinase-like (PK-like)"/>
    <property type="match status" value="1"/>
</dbReference>
<evidence type="ECO:0000259" key="2">
    <source>
        <dbReference type="PROSITE" id="PS50011"/>
    </source>
</evidence>
<dbReference type="PROSITE" id="PS50011">
    <property type="entry name" value="PROTEIN_KINASE_DOM"/>
    <property type="match status" value="1"/>
</dbReference>
<feature type="region of interest" description="Disordered" evidence="1">
    <location>
        <begin position="169"/>
        <end position="194"/>
    </location>
</feature>
<dbReference type="EMBL" id="GL537204">
    <property type="protein sequence ID" value="EFQ87015.1"/>
    <property type="molecule type" value="Genomic_DNA"/>
</dbReference>
<protein>
    <recommendedName>
        <fullName evidence="2">Protein kinase domain-containing protein</fullName>
    </recommendedName>
</protein>
<dbReference type="KEGG" id="pte:PTT_17613"/>
<dbReference type="GO" id="GO:0004672">
    <property type="term" value="F:protein kinase activity"/>
    <property type="evidence" value="ECO:0007669"/>
    <property type="project" value="InterPro"/>
</dbReference>
<evidence type="ECO:0000313" key="3">
    <source>
        <dbReference type="EMBL" id="EFQ87015.1"/>
    </source>
</evidence>
<dbReference type="AlphaFoldDB" id="E3S4T0"/>
<feature type="domain" description="Protein kinase" evidence="2">
    <location>
        <begin position="1"/>
        <end position="132"/>
    </location>
</feature>
<dbReference type="GO" id="GO:0005524">
    <property type="term" value="F:ATP binding"/>
    <property type="evidence" value="ECO:0007669"/>
    <property type="project" value="InterPro"/>
</dbReference>